<feature type="compositionally biased region" description="Low complexity" evidence="1">
    <location>
        <begin position="288"/>
        <end position="305"/>
    </location>
</feature>
<feature type="compositionally biased region" description="Polar residues" evidence="1">
    <location>
        <begin position="306"/>
        <end position="345"/>
    </location>
</feature>
<feature type="compositionally biased region" description="Polar residues" evidence="1">
    <location>
        <begin position="353"/>
        <end position="365"/>
    </location>
</feature>
<evidence type="ECO:0000313" key="3">
    <source>
        <dbReference type="Proteomes" id="UP000467841"/>
    </source>
</evidence>
<reference evidence="2" key="1">
    <citation type="submission" date="2020-01" db="EMBL/GenBank/DDBJ databases">
        <authorList>
            <person name="Mishra B."/>
        </authorList>
    </citation>
    <scope>NUCLEOTIDE SEQUENCE [LARGE SCALE GENOMIC DNA]</scope>
</reference>
<evidence type="ECO:0000313" key="2">
    <source>
        <dbReference type="EMBL" id="CAA7019633.1"/>
    </source>
</evidence>
<evidence type="ECO:0008006" key="4">
    <source>
        <dbReference type="Google" id="ProtNLM"/>
    </source>
</evidence>
<sequence>MEAETVVFKLDVSDERLKRKAMEAVWKFSGINFVDVREIDRLKITGIFKTAEMGSKLLKVDKSVVIIHPPKNHNPVFSSFLQNIEVFKFKVLSENILRKANTIIWQFPGVTSVEVKGDHQLQVIGEFNNVDMWVKLTEIDKSVNMVKAGAKVEAPPQKNVGYRNSFSAMSRGQAKEETNNKPLVGVARRRELPLEAAERELANRRPMGKAKEYEDLFPQKKGAFGAQNNRHLPIKQKQEEGGFLAKMFDNKKPQQDGWNFSRRNAELHPFIEEKPELEKTQAPTQGTSSYSSTSWNPSRSNQSSSFGDSSRSNQSSSFGDSSRSNLSSSFGHSSRSNQPSNSVNPYLSLAGMSGSTTTQTQRRKH</sequence>
<dbReference type="Proteomes" id="UP000467841">
    <property type="component" value="Unassembled WGS sequence"/>
</dbReference>
<dbReference type="AlphaFoldDB" id="A0A6D2HS32"/>
<protein>
    <recommendedName>
        <fullName evidence="4">HMA domain-containing protein</fullName>
    </recommendedName>
</protein>
<gene>
    <name evidence="2" type="ORF">MERR_LOCUS6868</name>
</gene>
<accession>A0A6D2HS32</accession>
<proteinExistence type="predicted"/>
<name>A0A6D2HS32_9BRAS</name>
<dbReference type="EMBL" id="CACVBM020000466">
    <property type="protein sequence ID" value="CAA7019633.1"/>
    <property type="molecule type" value="Genomic_DNA"/>
</dbReference>
<dbReference type="OrthoDB" id="1090708at2759"/>
<dbReference type="Gene3D" id="3.30.70.100">
    <property type="match status" value="2"/>
</dbReference>
<comment type="caution">
    <text evidence="2">The sequence shown here is derived from an EMBL/GenBank/DDBJ whole genome shotgun (WGS) entry which is preliminary data.</text>
</comment>
<organism evidence="2 3">
    <name type="scientific">Microthlaspi erraticum</name>
    <dbReference type="NCBI Taxonomy" id="1685480"/>
    <lineage>
        <taxon>Eukaryota</taxon>
        <taxon>Viridiplantae</taxon>
        <taxon>Streptophyta</taxon>
        <taxon>Embryophyta</taxon>
        <taxon>Tracheophyta</taxon>
        <taxon>Spermatophyta</taxon>
        <taxon>Magnoliopsida</taxon>
        <taxon>eudicotyledons</taxon>
        <taxon>Gunneridae</taxon>
        <taxon>Pentapetalae</taxon>
        <taxon>rosids</taxon>
        <taxon>malvids</taxon>
        <taxon>Brassicales</taxon>
        <taxon>Brassicaceae</taxon>
        <taxon>Coluteocarpeae</taxon>
        <taxon>Microthlaspi</taxon>
    </lineage>
</organism>
<feature type="region of interest" description="Disordered" evidence="1">
    <location>
        <begin position="271"/>
        <end position="365"/>
    </location>
</feature>
<keyword evidence="3" id="KW-1185">Reference proteome</keyword>
<evidence type="ECO:0000256" key="1">
    <source>
        <dbReference type="SAM" id="MobiDB-lite"/>
    </source>
</evidence>